<keyword evidence="3" id="KW-0813">Transport</keyword>
<keyword evidence="8" id="KW-0926">Vacuole</keyword>
<dbReference type="PIRSF" id="PIRSF015974">
    <property type="entry name" value="CLN3_BTN1"/>
    <property type="match status" value="1"/>
</dbReference>
<dbReference type="Proteomes" id="UP000095009">
    <property type="component" value="Unassembled WGS sequence"/>
</dbReference>
<evidence type="ECO:0000256" key="7">
    <source>
        <dbReference type="ARBA" id="ARBA00023136"/>
    </source>
</evidence>
<dbReference type="InterPro" id="IPR036259">
    <property type="entry name" value="MFS_trans_sf"/>
</dbReference>
<organism evidence="9 10">
    <name type="scientific">Nadsonia fulvescens var. elongata DSM 6958</name>
    <dbReference type="NCBI Taxonomy" id="857566"/>
    <lineage>
        <taxon>Eukaryota</taxon>
        <taxon>Fungi</taxon>
        <taxon>Dikarya</taxon>
        <taxon>Ascomycota</taxon>
        <taxon>Saccharomycotina</taxon>
        <taxon>Dipodascomycetes</taxon>
        <taxon>Dipodascales</taxon>
        <taxon>Dipodascales incertae sedis</taxon>
        <taxon>Nadsonia</taxon>
    </lineage>
</organism>
<feature type="transmembrane region" description="Helical" evidence="8">
    <location>
        <begin position="308"/>
        <end position="328"/>
    </location>
</feature>
<sequence>MSPATVSNGRTFISFWLFGLINNILYVVILSAAVDLVGPLTPKAVVLLADVVPSFGLKLILPFFIHLVSYRIRIALLVFLSSGGMLIVATGSTISLKLVGVVFASFSSGLGEVTFLQLTHYYGETSLSAFSSGTGGAGLAGSFMFLVLTTWLRLSIVTTLILFSTVPLLLAVVFNFLLPLSIATQKSSGYEHISFVENRGSILVADSEYSTAAVSGRHFNETKEKFILDFKSTLKKLKPLVLKFMMPLFLVYFGEYVINQGISPTLLFPLDEMPFTKFRDAYVTYGTLYQLGVFISRSSAGIVRIRKIYVLASLQIINVIVCIVQSMYMVLPNVYLLMALVFYEGLLGGFAYVNTFLRVSESVNVDDREFALGSVGISDSAGIVCAGLISLWLEKSLCEFQKSTGRPWCDIE</sequence>
<feature type="transmembrane region" description="Helical" evidence="8">
    <location>
        <begin position="12"/>
        <end position="33"/>
    </location>
</feature>
<dbReference type="GO" id="GO:0051453">
    <property type="term" value="P:regulation of intracellular pH"/>
    <property type="evidence" value="ECO:0007669"/>
    <property type="project" value="EnsemblFungi"/>
</dbReference>
<dbReference type="GO" id="GO:0000324">
    <property type="term" value="C:fungal-type vacuole"/>
    <property type="evidence" value="ECO:0007669"/>
    <property type="project" value="EnsemblFungi"/>
</dbReference>
<feature type="transmembrane region" description="Helical" evidence="8">
    <location>
        <begin position="278"/>
        <end position="296"/>
    </location>
</feature>
<dbReference type="OrthoDB" id="5965864at2759"/>
<evidence type="ECO:0000313" key="9">
    <source>
        <dbReference type="EMBL" id="ODQ64771.1"/>
    </source>
</evidence>
<evidence type="ECO:0000256" key="4">
    <source>
        <dbReference type="ARBA" id="ARBA00022692"/>
    </source>
</evidence>
<dbReference type="InterPro" id="IPR018460">
    <property type="entry name" value="Battenin_disease_Cln3_subgr"/>
</dbReference>
<proteinExistence type="inferred from homology"/>
<dbReference type="GO" id="GO:0005774">
    <property type="term" value="C:vacuolar membrane"/>
    <property type="evidence" value="ECO:0007669"/>
    <property type="project" value="UniProtKB-SubCell"/>
</dbReference>
<dbReference type="GO" id="GO:1903826">
    <property type="term" value="P:L-arginine transmembrane transport"/>
    <property type="evidence" value="ECO:0007669"/>
    <property type="project" value="EnsemblFungi"/>
</dbReference>
<evidence type="ECO:0000256" key="5">
    <source>
        <dbReference type="ARBA" id="ARBA00022970"/>
    </source>
</evidence>
<protein>
    <recommendedName>
        <fullName evidence="8">Protein BTN</fullName>
    </recommendedName>
</protein>
<dbReference type="PANTHER" id="PTHR10981:SF0">
    <property type="entry name" value="BATTENIN"/>
    <property type="match status" value="1"/>
</dbReference>
<dbReference type="PANTHER" id="PTHR10981">
    <property type="entry name" value="BATTENIN"/>
    <property type="match status" value="1"/>
</dbReference>
<name>A0A1E3PH90_9ASCO</name>
<dbReference type="SUPFAM" id="SSF103473">
    <property type="entry name" value="MFS general substrate transporter"/>
    <property type="match status" value="1"/>
</dbReference>
<evidence type="ECO:0000256" key="2">
    <source>
        <dbReference type="ARBA" id="ARBA00007467"/>
    </source>
</evidence>
<dbReference type="GO" id="GO:0015819">
    <property type="term" value="P:lysine transport"/>
    <property type="evidence" value="ECO:0007669"/>
    <property type="project" value="EnsemblFungi"/>
</dbReference>
<dbReference type="EMBL" id="KV454411">
    <property type="protein sequence ID" value="ODQ64771.1"/>
    <property type="molecule type" value="Genomic_DNA"/>
</dbReference>
<evidence type="ECO:0000256" key="3">
    <source>
        <dbReference type="ARBA" id="ARBA00022448"/>
    </source>
</evidence>
<keyword evidence="4 8" id="KW-0812">Transmembrane</keyword>
<evidence type="ECO:0000256" key="6">
    <source>
        <dbReference type="ARBA" id="ARBA00022989"/>
    </source>
</evidence>
<dbReference type="GO" id="GO:0012505">
    <property type="term" value="C:endomembrane system"/>
    <property type="evidence" value="ECO:0007669"/>
    <property type="project" value="UniProtKB-SubCell"/>
</dbReference>
<feature type="transmembrane region" description="Helical" evidence="8">
    <location>
        <begin position="74"/>
        <end position="92"/>
    </location>
</feature>
<keyword evidence="6 8" id="KW-1133">Transmembrane helix</keyword>
<feature type="transmembrane region" description="Helical" evidence="8">
    <location>
        <begin position="45"/>
        <end position="67"/>
    </location>
</feature>
<feature type="transmembrane region" description="Helical" evidence="8">
    <location>
        <begin position="369"/>
        <end position="393"/>
    </location>
</feature>
<dbReference type="Gene3D" id="1.20.1250.20">
    <property type="entry name" value="MFS general substrate transporter like domains"/>
    <property type="match status" value="1"/>
</dbReference>
<dbReference type="Pfam" id="PF02487">
    <property type="entry name" value="CLN3"/>
    <property type="match status" value="1"/>
</dbReference>
<comment type="subcellular location">
    <subcellularLocation>
        <location evidence="1">Endomembrane system</location>
        <topology evidence="1">Multi-pass membrane protein</topology>
    </subcellularLocation>
    <subcellularLocation>
        <location evidence="8">Vacuole membrane</location>
        <topology evidence="8">Multi-pass membrane protein</topology>
    </subcellularLocation>
</comment>
<accession>A0A1E3PH90</accession>
<reference evidence="9 10" key="1">
    <citation type="journal article" date="2016" name="Proc. Natl. Acad. Sci. U.S.A.">
        <title>Comparative genomics of biotechnologically important yeasts.</title>
        <authorList>
            <person name="Riley R."/>
            <person name="Haridas S."/>
            <person name="Wolfe K.H."/>
            <person name="Lopes M.R."/>
            <person name="Hittinger C.T."/>
            <person name="Goeker M."/>
            <person name="Salamov A.A."/>
            <person name="Wisecaver J.H."/>
            <person name="Long T.M."/>
            <person name="Calvey C.H."/>
            <person name="Aerts A.L."/>
            <person name="Barry K.W."/>
            <person name="Choi C."/>
            <person name="Clum A."/>
            <person name="Coughlan A.Y."/>
            <person name="Deshpande S."/>
            <person name="Douglass A.P."/>
            <person name="Hanson S.J."/>
            <person name="Klenk H.-P."/>
            <person name="LaButti K.M."/>
            <person name="Lapidus A."/>
            <person name="Lindquist E.A."/>
            <person name="Lipzen A.M."/>
            <person name="Meier-Kolthoff J.P."/>
            <person name="Ohm R.A."/>
            <person name="Otillar R.P."/>
            <person name="Pangilinan J.L."/>
            <person name="Peng Y."/>
            <person name="Rokas A."/>
            <person name="Rosa C.A."/>
            <person name="Scheuner C."/>
            <person name="Sibirny A.A."/>
            <person name="Slot J.C."/>
            <person name="Stielow J.B."/>
            <person name="Sun H."/>
            <person name="Kurtzman C.P."/>
            <person name="Blackwell M."/>
            <person name="Grigoriev I.V."/>
            <person name="Jeffries T.W."/>
        </authorList>
    </citation>
    <scope>NUCLEOTIDE SEQUENCE [LARGE SCALE GENOMIC DNA]</scope>
    <source>
        <strain evidence="9 10">DSM 6958</strain>
    </source>
</reference>
<keyword evidence="10" id="KW-1185">Reference proteome</keyword>
<feature type="transmembrane region" description="Helical" evidence="8">
    <location>
        <begin position="334"/>
        <end position="357"/>
    </location>
</feature>
<evidence type="ECO:0000256" key="1">
    <source>
        <dbReference type="ARBA" id="ARBA00004127"/>
    </source>
</evidence>
<evidence type="ECO:0000313" key="10">
    <source>
        <dbReference type="Proteomes" id="UP000095009"/>
    </source>
</evidence>
<dbReference type="STRING" id="857566.A0A1E3PH90"/>
<keyword evidence="7 8" id="KW-0472">Membrane</keyword>
<gene>
    <name evidence="9" type="ORF">NADFUDRAFT_52395</name>
</gene>
<comment type="similarity">
    <text evidence="2 8">Belongs to the battenin family.</text>
</comment>
<dbReference type="InterPro" id="IPR003492">
    <property type="entry name" value="Battenin_disease_Cln3"/>
</dbReference>
<keyword evidence="5" id="KW-0029">Amino-acid transport</keyword>
<feature type="transmembrane region" description="Helical" evidence="8">
    <location>
        <begin position="98"/>
        <end position="115"/>
    </location>
</feature>
<feature type="transmembrane region" description="Helical" evidence="8">
    <location>
        <begin position="240"/>
        <end position="258"/>
    </location>
</feature>
<dbReference type="AlphaFoldDB" id="A0A1E3PH90"/>
<feature type="transmembrane region" description="Helical" evidence="8">
    <location>
        <begin position="154"/>
        <end position="178"/>
    </location>
</feature>
<feature type="transmembrane region" description="Helical" evidence="8">
    <location>
        <begin position="127"/>
        <end position="148"/>
    </location>
</feature>
<dbReference type="PRINTS" id="PR01315">
    <property type="entry name" value="BATTENIN"/>
</dbReference>
<evidence type="ECO:0000256" key="8">
    <source>
        <dbReference type="RuleBase" id="RU361113"/>
    </source>
</evidence>